<gene>
    <name evidence="3" type="ORF">COS49_01700</name>
</gene>
<name>A0A2M7BUK6_9BACT</name>
<proteinExistence type="predicted"/>
<dbReference type="Proteomes" id="UP000229894">
    <property type="component" value="Unassembled WGS sequence"/>
</dbReference>
<reference evidence="4" key="1">
    <citation type="submission" date="2017-09" db="EMBL/GenBank/DDBJ databases">
        <title>Depth-based differentiation of microbial function through sediment-hosted aquifers and enrichment of novel symbionts in the deep terrestrial subsurface.</title>
        <authorList>
            <person name="Probst A.J."/>
            <person name="Ladd B."/>
            <person name="Jarett J.K."/>
            <person name="Geller-Mcgrath D.E."/>
            <person name="Sieber C.M.K."/>
            <person name="Emerson J.B."/>
            <person name="Anantharaman K."/>
            <person name="Thomas B.C."/>
            <person name="Malmstrom R."/>
            <person name="Stieglmeier M."/>
            <person name="Klingl A."/>
            <person name="Woyke T."/>
            <person name="Ryan C.M."/>
            <person name="Banfield J.F."/>
        </authorList>
    </citation>
    <scope>NUCLEOTIDE SEQUENCE [LARGE SCALE GENOMIC DNA]</scope>
</reference>
<evidence type="ECO:0000313" key="3">
    <source>
        <dbReference type="EMBL" id="PIV10219.1"/>
    </source>
</evidence>
<evidence type="ECO:0000259" key="2">
    <source>
        <dbReference type="PROSITE" id="PS50093"/>
    </source>
</evidence>
<sequence length="332" mass="37320">MIISPPSQEGDLGDELPYEVTIINPSEEEVTLTITASVPSGWDYWLDTLGMVEVTIGPGQSAKIPLRVKSPAEGVPSGEYIISVTAQNENFGTGYAKYEIPNQPPAKPGIPTEYLSWNHCSIQALSIPTFYWTYSDPEGDPQAGYQIRIDNDSDFSSPEPDEFTDSKDSPSHSYTPLPTPWGNWMNWNTDYWWVVKVKDNQGNWSDWSDPTQFTTPLHAGPWPEFTPSPNRVSLNQVVTFEDSSKCYTSPGNVEYNCRDLAVSYEWDFDYIEPTFTIPADSTTKGNATTAYSDLGNYKVKLRITDDIDTCYSETENLTVTLPLPEWREIPPF</sequence>
<dbReference type="EMBL" id="PEUX01000035">
    <property type="protein sequence ID" value="PIV10219.1"/>
    <property type="molecule type" value="Genomic_DNA"/>
</dbReference>
<organism evidence="3 4">
    <name type="scientific">Candidatus Portnoybacteria bacterium CG03_land_8_20_14_0_80_41_10</name>
    <dbReference type="NCBI Taxonomy" id="1974808"/>
    <lineage>
        <taxon>Bacteria</taxon>
        <taxon>Candidatus Portnoyibacteriota</taxon>
    </lineage>
</organism>
<dbReference type="AlphaFoldDB" id="A0A2M7BUK6"/>
<dbReference type="InterPro" id="IPR000601">
    <property type="entry name" value="PKD_dom"/>
</dbReference>
<dbReference type="InterPro" id="IPR035986">
    <property type="entry name" value="PKD_dom_sf"/>
</dbReference>
<evidence type="ECO:0000256" key="1">
    <source>
        <dbReference type="SAM" id="MobiDB-lite"/>
    </source>
</evidence>
<dbReference type="Pfam" id="PF25788">
    <property type="entry name" value="Ig_Rha78A_N"/>
    <property type="match status" value="1"/>
</dbReference>
<dbReference type="InterPro" id="IPR013783">
    <property type="entry name" value="Ig-like_fold"/>
</dbReference>
<dbReference type="PROSITE" id="PS50093">
    <property type="entry name" value="PKD"/>
    <property type="match status" value="1"/>
</dbReference>
<feature type="domain" description="PKD" evidence="2">
    <location>
        <begin position="262"/>
        <end position="320"/>
    </location>
</feature>
<evidence type="ECO:0000313" key="4">
    <source>
        <dbReference type="Proteomes" id="UP000229894"/>
    </source>
</evidence>
<protein>
    <recommendedName>
        <fullName evidence="2">PKD domain-containing protein</fullName>
    </recommendedName>
</protein>
<accession>A0A2M7BUK6</accession>
<comment type="caution">
    <text evidence="3">The sequence shown here is derived from an EMBL/GenBank/DDBJ whole genome shotgun (WGS) entry which is preliminary data.</text>
</comment>
<dbReference type="SUPFAM" id="SSF49299">
    <property type="entry name" value="PKD domain"/>
    <property type="match status" value="1"/>
</dbReference>
<dbReference type="Gene3D" id="2.60.40.10">
    <property type="entry name" value="Immunoglobulins"/>
    <property type="match status" value="3"/>
</dbReference>
<feature type="region of interest" description="Disordered" evidence="1">
    <location>
        <begin position="142"/>
        <end position="173"/>
    </location>
</feature>